<keyword evidence="2" id="KW-0472">Membrane</keyword>
<dbReference type="AlphaFoldDB" id="A0A7J3Z5Y6"/>
<feature type="region of interest" description="Disordered" evidence="1">
    <location>
        <begin position="833"/>
        <end position="912"/>
    </location>
</feature>
<evidence type="ECO:0000256" key="2">
    <source>
        <dbReference type="SAM" id="Phobius"/>
    </source>
</evidence>
<feature type="transmembrane region" description="Helical" evidence="2">
    <location>
        <begin position="919"/>
        <end position="939"/>
    </location>
</feature>
<evidence type="ECO:0000256" key="1">
    <source>
        <dbReference type="SAM" id="MobiDB-lite"/>
    </source>
</evidence>
<feature type="compositionally biased region" description="Pro residues" evidence="1">
    <location>
        <begin position="849"/>
        <end position="860"/>
    </location>
</feature>
<feature type="compositionally biased region" description="Low complexity" evidence="1">
    <location>
        <begin position="897"/>
        <end position="906"/>
    </location>
</feature>
<comment type="caution">
    <text evidence="3">The sequence shown here is derived from an EMBL/GenBank/DDBJ whole genome shotgun (WGS) entry which is preliminary data.</text>
</comment>
<sequence>MPQEDKVESMRPVLVFVNAVGNVVLDISFNIVVKLDKSLPGILLPTPLAQSFSIPMMPLPASGGYSVAIIPGLPAYNFIFDVPLVGKATLTISSSVKYTIMLNGSTMYIGDYTVQPIEYAKDLPPVVFTTVYDVLVNPGLFNETLGLAPAGWVVGANKEVVVIAAAIDDKDVPELKLEYSVSGGAWQSIPLENMLPQLDNVRNQVNEWLDTVEKAVKSIKNDFSLPRLGNSFRAGLGVIPGQEAGEYIRFRARAKDSADQISMSLTGLYYTVNTNSPTRILVIDPSVPLWLLKNNSIELAMYIENQVAYGVPAEVLKTTGNYSLVQRTLEQQGPPFFHYWNNLGRDYNVYIVYPGKGVRSSLESFKPHIIILSNLYLGLSNFTVLNWDLKDFDVLDDIVKYVKQNHAGVIVTHGTLSDWVIWSADCSSKVKVGSRGHVGEYLSDLNPVEEKTIAALLGLSELALWEYIRDSLATLICSGALLALGIPREAGAVVGSIPLLIPYIPFSGVLKATPEAQYVDWFLPSEFTITVPEAGTLFGFNAYTTIGWQLAQPRAVAYLAWNSLSGVREKASVAMNRYALLVENATSRFASRDKLFNYIDSAMNKWVRELYRAIVSSSIRGGDFSINVSLPEGVVDLNISLPREVLDSLLQKLPVKVIAVSSDGLAGIVVYDKFWDQNGYRSVYFSFEIEASPDPVARELLKQAVEWALKWEYKPVTELLGAVRVPRDIAENFKSIIDKLPGNATLTQSILLNEEGVSWIEIPATPGRTHIVIAHPTTDKVDVVQVVGECNVTLITSVNKVTVITIDVFSRGAIKVGLKASSDASLNPAYIQVKQEQPPTTPTTTLSPTPTPTETLPPSPTSTSTPTFPPPTATPSPTPTLSPTEVLPLPSTPVPTPTQSTTLTPAPTAPPTQRPALDYTMLLAGVGVVVAIVIALVLARKKLSP</sequence>
<proteinExistence type="predicted"/>
<accession>A0A7J3Z5Y6</accession>
<organism evidence="3">
    <name type="scientific">Ignisphaera aggregans</name>
    <dbReference type="NCBI Taxonomy" id="334771"/>
    <lineage>
        <taxon>Archaea</taxon>
        <taxon>Thermoproteota</taxon>
        <taxon>Thermoprotei</taxon>
        <taxon>Desulfurococcales</taxon>
        <taxon>Desulfurococcaceae</taxon>
        <taxon>Ignisphaera</taxon>
    </lineage>
</organism>
<keyword evidence="2" id="KW-1133">Transmembrane helix</keyword>
<protein>
    <submittedName>
        <fullName evidence="3">Uncharacterized protein</fullName>
    </submittedName>
</protein>
<dbReference type="EMBL" id="DRYQ01000023">
    <property type="protein sequence ID" value="HHQ50082.1"/>
    <property type="molecule type" value="Genomic_DNA"/>
</dbReference>
<feature type="compositionally biased region" description="Pro residues" evidence="1">
    <location>
        <begin position="867"/>
        <end position="880"/>
    </location>
</feature>
<gene>
    <name evidence="3" type="ORF">ENM66_01845</name>
</gene>
<keyword evidence="2" id="KW-0812">Transmembrane</keyword>
<evidence type="ECO:0000313" key="3">
    <source>
        <dbReference type="EMBL" id="HHQ50082.1"/>
    </source>
</evidence>
<reference evidence="3" key="1">
    <citation type="journal article" date="2020" name="mSystems">
        <title>Genome- and Community-Level Interaction Insights into Carbon Utilization and Element Cycling Functions of Hydrothermarchaeota in Hydrothermal Sediment.</title>
        <authorList>
            <person name="Zhou Z."/>
            <person name="Liu Y."/>
            <person name="Xu W."/>
            <person name="Pan J."/>
            <person name="Luo Z.H."/>
            <person name="Li M."/>
        </authorList>
    </citation>
    <scope>NUCLEOTIDE SEQUENCE [LARGE SCALE GENOMIC DNA]</scope>
    <source>
        <strain evidence="3">SpSt-1105</strain>
    </source>
</reference>
<name>A0A7J3Z5Y6_9CREN</name>